<dbReference type="EMBL" id="JAMPKM010000005">
    <property type="protein sequence ID" value="MEP0817596.1"/>
    <property type="molecule type" value="Genomic_DNA"/>
</dbReference>
<proteinExistence type="predicted"/>
<gene>
    <name evidence="2" type="ORF">NC998_10855</name>
</gene>
<dbReference type="InterPro" id="IPR001041">
    <property type="entry name" value="2Fe-2S_ferredoxin-type"/>
</dbReference>
<dbReference type="RefSeq" id="WP_190435823.1">
    <property type="nucleotide sequence ID" value="NZ_JAMPKM010000005.1"/>
</dbReference>
<feature type="domain" description="2Fe-2S ferredoxin-type" evidence="1">
    <location>
        <begin position="23"/>
        <end position="84"/>
    </location>
</feature>
<dbReference type="SUPFAM" id="SSF54292">
    <property type="entry name" value="2Fe-2S ferredoxin-like"/>
    <property type="match status" value="1"/>
</dbReference>
<dbReference type="Proteomes" id="UP001464891">
    <property type="component" value="Unassembled WGS sequence"/>
</dbReference>
<accession>A0ABV0J9A0</accession>
<evidence type="ECO:0000313" key="2">
    <source>
        <dbReference type="EMBL" id="MEP0817596.1"/>
    </source>
</evidence>
<evidence type="ECO:0000313" key="3">
    <source>
        <dbReference type="Proteomes" id="UP001464891"/>
    </source>
</evidence>
<comment type="caution">
    <text evidence="2">The sequence shown here is derived from an EMBL/GenBank/DDBJ whole genome shotgun (WGS) entry which is preliminary data.</text>
</comment>
<dbReference type="InterPro" id="IPR006058">
    <property type="entry name" value="2Fe2S_fd_BS"/>
</dbReference>
<dbReference type="PROSITE" id="PS00197">
    <property type="entry name" value="2FE2S_FER_1"/>
    <property type="match status" value="1"/>
</dbReference>
<protein>
    <submittedName>
        <fullName evidence="2">(2Fe-2S)-binding protein</fullName>
    </submittedName>
</protein>
<sequence length="99" mass="10446">MNASCCVVHFPNANYASLTLEPHQHLAEQLTVQNSPVLFGCRTGLCGTCLVTVTGELSPPSAAEQEILDMLAPGNPQARLACQIDVMGEIAIAPLTEVI</sequence>
<name>A0ABV0J9A0_9CYAN</name>
<evidence type="ECO:0000259" key="1">
    <source>
        <dbReference type="Pfam" id="PF00111"/>
    </source>
</evidence>
<dbReference type="InterPro" id="IPR036010">
    <property type="entry name" value="2Fe-2S_ferredoxin-like_sf"/>
</dbReference>
<dbReference type="CDD" id="cd00207">
    <property type="entry name" value="fer2"/>
    <property type="match status" value="1"/>
</dbReference>
<dbReference type="Gene3D" id="3.10.20.30">
    <property type="match status" value="1"/>
</dbReference>
<dbReference type="InterPro" id="IPR012675">
    <property type="entry name" value="Beta-grasp_dom_sf"/>
</dbReference>
<reference evidence="2 3" key="1">
    <citation type="submission" date="2022-04" db="EMBL/GenBank/DDBJ databases">
        <title>Positive selection, recombination, and allopatry shape intraspecific diversity of widespread and dominant cyanobacteria.</title>
        <authorList>
            <person name="Wei J."/>
            <person name="Shu W."/>
            <person name="Hu C."/>
        </authorList>
    </citation>
    <scope>NUCLEOTIDE SEQUENCE [LARGE SCALE GENOMIC DNA]</scope>
    <source>
        <strain evidence="2 3">GB2-A4</strain>
    </source>
</reference>
<keyword evidence="3" id="KW-1185">Reference proteome</keyword>
<organism evidence="2 3">
    <name type="scientific">Trichocoleus desertorum GB2-A4</name>
    <dbReference type="NCBI Taxonomy" id="2933944"/>
    <lineage>
        <taxon>Bacteria</taxon>
        <taxon>Bacillati</taxon>
        <taxon>Cyanobacteriota</taxon>
        <taxon>Cyanophyceae</taxon>
        <taxon>Leptolyngbyales</taxon>
        <taxon>Trichocoleusaceae</taxon>
        <taxon>Trichocoleus</taxon>
    </lineage>
</organism>
<dbReference type="Pfam" id="PF00111">
    <property type="entry name" value="Fer2"/>
    <property type="match status" value="1"/>
</dbReference>